<proteinExistence type="predicted"/>
<name>A0A0K1YAL0_9CAUD</name>
<reference evidence="1 2" key="1">
    <citation type="submission" date="2015-07" db="EMBL/GenBank/DDBJ databases">
        <title>Complete genome of Cronobacter phage PBES 02.</title>
        <authorList>
            <person name="Myung H."/>
        </authorList>
    </citation>
    <scope>NUCLEOTIDE SEQUENCE [LARGE SCALE GENOMIC DNA]</scope>
</reference>
<accession>A0A0K1YAL0</accession>
<dbReference type="KEGG" id="vg:26523475"/>
<dbReference type="Proteomes" id="UP000202736">
    <property type="component" value="Segment"/>
</dbReference>
<evidence type="ECO:0000313" key="2">
    <source>
        <dbReference type="Proteomes" id="UP000202736"/>
    </source>
</evidence>
<sequence length="75" mass="8873">MTKYVFLSNIMYNSTAIRRVRWWHKLFGHAGEVVLDYVYVNQVDNEDGFRKAVIYFRSRGLEAQVMGMKMHEGIV</sequence>
<protein>
    <submittedName>
        <fullName evidence="1">Uncharacterized protein</fullName>
    </submittedName>
</protein>
<dbReference type="RefSeq" id="YP_009189106.1">
    <property type="nucleotide sequence ID" value="NC_028672.1"/>
</dbReference>
<dbReference type="GeneID" id="26523475"/>
<gene>
    <name evidence="1" type="ORF">ADU18_0251</name>
</gene>
<keyword evidence="2" id="KW-1185">Reference proteome</keyword>
<organism evidence="1 2">
    <name type="scientific">Cronobacter phage PBES 02</name>
    <dbReference type="NCBI Taxonomy" id="1684115"/>
    <lineage>
        <taxon>Viruses</taxon>
        <taxon>Duplodnaviria</taxon>
        <taxon>Heunggongvirae</taxon>
        <taxon>Uroviricota</taxon>
        <taxon>Caudoviricetes</taxon>
        <taxon>Vequintavirinae</taxon>
        <taxon>Certrevirus</taxon>
        <taxon>Certrevirus PBES02</taxon>
    </lineage>
</organism>
<evidence type="ECO:0000313" key="1">
    <source>
        <dbReference type="EMBL" id="AKY04145.1"/>
    </source>
</evidence>
<dbReference type="EMBL" id="KT353109">
    <property type="protein sequence ID" value="AKY04145.1"/>
    <property type="molecule type" value="Genomic_DNA"/>
</dbReference>